<dbReference type="OrthoDB" id="21449at2759"/>
<dbReference type="AlphaFoldDB" id="A0A2G2VGN0"/>
<evidence type="ECO:0000313" key="2">
    <source>
        <dbReference type="Proteomes" id="UP000224567"/>
    </source>
</evidence>
<dbReference type="Proteomes" id="UP000224567">
    <property type="component" value="Unassembled WGS sequence"/>
</dbReference>
<comment type="caution">
    <text evidence="1">The sequence shown here is derived from an EMBL/GenBank/DDBJ whole genome shotgun (WGS) entry which is preliminary data.</text>
</comment>
<reference evidence="1 2" key="1">
    <citation type="journal article" date="2017" name="Genome Biol.">
        <title>New reference genome sequences of hot pepper reveal the massive evolution of plant disease-resistance genes by retroduplication.</title>
        <authorList>
            <person name="Kim S."/>
            <person name="Park J."/>
            <person name="Yeom S.I."/>
            <person name="Kim Y.M."/>
            <person name="Seo E."/>
            <person name="Kim K.T."/>
            <person name="Kim M.S."/>
            <person name="Lee J.M."/>
            <person name="Cheong K."/>
            <person name="Shin H.S."/>
            <person name="Kim S.B."/>
            <person name="Han K."/>
            <person name="Lee J."/>
            <person name="Park M."/>
            <person name="Lee H.A."/>
            <person name="Lee H.Y."/>
            <person name="Lee Y."/>
            <person name="Oh S."/>
            <person name="Lee J.H."/>
            <person name="Choi E."/>
            <person name="Choi E."/>
            <person name="Lee S.E."/>
            <person name="Jeon J."/>
            <person name="Kim H."/>
            <person name="Choi G."/>
            <person name="Song H."/>
            <person name="Lee J."/>
            <person name="Lee S.C."/>
            <person name="Kwon J.K."/>
            <person name="Lee H.Y."/>
            <person name="Koo N."/>
            <person name="Hong Y."/>
            <person name="Kim R.W."/>
            <person name="Kang W.H."/>
            <person name="Huh J.H."/>
            <person name="Kang B.C."/>
            <person name="Yang T.J."/>
            <person name="Lee Y.H."/>
            <person name="Bennetzen J.L."/>
            <person name="Choi D."/>
        </authorList>
    </citation>
    <scope>NUCLEOTIDE SEQUENCE [LARGE SCALE GENOMIC DNA]</scope>
    <source>
        <strain evidence="2">cv. PBC81</strain>
    </source>
</reference>
<gene>
    <name evidence="1" type="ORF">CQW23_28469</name>
</gene>
<name>A0A2G2VGN0_CAPBA</name>
<accession>A0A2G2VGN0</accession>
<reference evidence="2" key="2">
    <citation type="journal article" date="2017" name="J. Anim. Genet.">
        <title>Multiple reference genome sequences of hot pepper reveal the massive evolution of plant disease resistance genes by retroduplication.</title>
        <authorList>
            <person name="Kim S."/>
            <person name="Park J."/>
            <person name="Yeom S.-I."/>
            <person name="Kim Y.-M."/>
            <person name="Seo E."/>
            <person name="Kim K.-T."/>
            <person name="Kim M.-S."/>
            <person name="Lee J.M."/>
            <person name="Cheong K."/>
            <person name="Shin H.-S."/>
            <person name="Kim S.-B."/>
            <person name="Han K."/>
            <person name="Lee J."/>
            <person name="Park M."/>
            <person name="Lee H.-A."/>
            <person name="Lee H.-Y."/>
            <person name="Lee Y."/>
            <person name="Oh S."/>
            <person name="Lee J.H."/>
            <person name="Choi E."/>
            <person name="Choi E."/>
            <person name="Lee S.E."/>
            <person name="Jeon J."/>
            <person name="Kim H."/>
            <person name="Choi G."/>
            <person name="Song H."/>
            <person name="Lee J."/>
            <person name="Lee S.-C."/>
            <person name="Kwon J.-K."/>
            <person name="Lee H.-Y."/>
            <person name="Koo N."/>
            <person name="Hong Y."/>
            <person name="Kim R.W."/>
            <person name="Kang W.-H."/>
            <person name="Huh J.H."/>
            <person name="Kang B.-C."/>
            <person name="Yang T.-J."/>
            <person name="Lee Y.-H."/>
            <person name="Bennetzen J.L."/>
            <person name="Choi D."/>
        </authorList>
    </citation>
    <scope>NUCLEOTIDE SEQUENCE [LARGE SCALE GENOMIC DNA]</scope>
    <source>
        <strain evidence="2">cv. PBC81</strain>
    </source>
</reference>
<proteinExistence type="predicted"/>
<sequence>MDCVASTECNRKGPDYFGLFTSEVAELISQDEDFLPILDQIFEKSGKERLKLLLPQSIVALLRKVDQILDLVFFMSVVVMPKVKESPVKRNQNKLDSNAGAIPRDGDVHSDLQFLLQNDRTKVESVMKKHYDELLAMLGCILQVNDLT</sequence>
<protein>
    <submittedName>
        <fullName evidence="1">Uncharacterized protein</fullName>
    </submittedName>
</protein>
<organism evidence="1 2">
    <name type="scientific">Capsicum baccatum</name>
    <name type="common">Peruvian pepper</name>
    <dbReference type="NCBI Taxonomy" id="33114"/>
    <lineage>
        <taxon>Eukaryota</taxon>
        <taxon>Viridiplantae</taxon>
        <taxon>Streptophyta</taxon>
        <taxon>Embryophyta</taxon>
        <taxon>Tracheophyta</taxon>
        <taxon>Spermatophyta</taxon>
        <taxon>Magnoliopsida</taxon>
        <taxon>eudicotyledons</taxon>
        <taxon>Gunneridae</taxon>
        <taxon>Pentapetalae</taxon>
        <taxon>asterids</taxon>
        <taxon>lamiids</taxon>
        <taxon>Solanales</taxon>
        <taxon>Solanaceae</taxon>
        <taxon>Solanoideae</taxon>
        <taxon>Capsiceae</taxon>
        <taxon>Capsicum</taxon>
    </lineage>
</organism>
<dbReference type="EMBL" id="MLFT02000012">
    <property type="protein sequence ID" value="PHT32132.1"/>
    <property type="molecule type" value="Genomic_DNA"/>
</dbReference>
<evidence type="ECO:0000313" key="1">
    <source>
        <dbReference type="EMBL" id="PHT32132.1"/>
    </source>
</evidence>
<keyword evidence="2" id="KW-1185">Reference proteome</keyword>